<dbReference type="OrthoDB" id="9759185at2"/>
<feature type="compositionally biased region" description="Low complexity" evidence="8">
    <location>
        <begin position="341"/>
        <end position="352"/>
    </location>
</feature>
<dbReference type="PRINTS" id="PR00949">
    <property type="entry name" value="TYPE3IMAPROT"/>
</dbReference>
<reference evidence="9 10" key="1">
    <citation type="journal article" date="2015" name="Stand. Genomic Sci.">
        <title>Complete genome sequence and description of Salinispira pacifica gen. nov., sp. nov., a novel spirochaete isolated form a hypersaline microbial mat.</title>
        <authorList>
            <person name="Ben Hania W."/>
            <person name="Joseph M."/>
            <person name="Schumann P."/>
            <person name="Bunk B."/>
            <person name="Fiebig A."/>
            <person name="Sproer C."/>
            <person name="Klenk H.P."/>
            <person name="Fardeau M.L."/>
            <person name="Spring S."/>
        </authorList>
    </citation>
    <scope>NUCLEOTIDE SEQUENCE [LARGE SCALE GENOMIC DNA]</scope>
    <source>
        <strain evidence="9 10">L21-RPul-D2</strain>
    </source>
</reference>
<dbReference type="Pfam" id="PF00771">
    <property type="entry name" value="FHIPEP"/>
    <property type="match status" value="1"/>
</dbReference>
<dbReference type="EMBL" id="CP006939">
    <property type="protein sequence ID" value="AHC14601.1"/>
    <property type="molecule type" value="Genomic_DNA"/>
</dbReference>
<keyword evidence="5 7" id="KW-1133">Transmembrane helix</keyword>
<dbReference type="GO" id="GO:0009306">
    <property type="term" value="P:protein secretion"/>
    <property type="evidence" value="ECO:0007669"/>
    <property type="project" value="InterPro"/>
</dbReference>
<dbReference type="Proteomes" id="UP000018680">
    <property type="component" value="Chromosome"/>
</dbReference>
<keyword evidence="9" id="KW-0969">Cilium</keyword>
<dbReference type="InterPro" id="IPR042193">
    <property type="entry name" value="FHIPEP_3"/>
</dbReference>
<evidence type="ECO:0000256" key="1">
    <source>
        <dbReference type="ARBA" id="ARBA00004651"/>
    </source>
</evidence>
<evidence type="ECO:0000313" key="10">
    <source>
        <dbReference type="Proteomes" id="UP000018680"/>
    </source>
</evidence>
<evidence type="ECO:0000256" key="2">
    <source>
        <dbReference type="ARBA" id="ARBA00008835"/>
    </source>
</evidence>
<keyword evidence="7" id="KW-1005">Bacterial flagellum biogenesis</keyword>
<dbReference type="InterPro" id="IPR042196">
    <property type="entry name" value="FHIPEP_4"/>
</dbReference>
<dbReference type="PROSITE" id="PS00994">
    <property type="entry name" value="FHIPEP"/>
    <property type="match status" value="1"/>
</dbReference>
<dbReference type="GO" id="GO:0044780">
    <property type="term" value="P:bacterial-type flagellum assembly"/>
    <property type="evidence" value="ECO:0007669"/>
    <property type="project" value="InterPro"/>
</dbReference>
<dbReference type="PIRSF" id="PIRSF005419">
    <property type="entry name" value="FlhA"/>
    <property type="match status" value="1"/>
</dbReference>
<dbReference type="RefSeq" id="WP_024267525.1">
    <property type="nucleotide sequence ID" value="NC_023035.1"/>
</dbReference>
<dbReference type="STRING" id="1307761.L21SP2_1200"/>
<evidence type="ECO:0000256" key="8">
    <source>
        <dbReference type="SAM" id="MobiDB-lite"/>
    </source>
</evidence>
<dbReference type="PANTHER" id="PTHR30161:SF1">
    <property type="entry name" value="FLAGELLAR BIOSYNTHESIS PROTEIN FLHA-RELATED"/>
    <property type="match status" value="1"/>
</dbReference>
<organism evidence="9 10">
    <name type="scientific">Salinispira pacifica</name>
    <dbReference type="NCBI Taxonomy" id="1307761"/>
    <lineage>
        <taxon>Bacteria</taxon>
        <taxon>Pseudomonadati</taxon>
        <taxon>Spirochaetota</taxon>
        <taxon>Spirochaetia</taxon>
        <taxon>Spirochaetales</taxon>
        <taxon>Spirochaetaceae</taxon>
        <taxon>Salinispira</taxon>
    </lineage>
</organism>
<evidence type="ECO:0000256" key="3">
    <source>
        <dbReference type="ARBA" id="ARBA00022475"/>
    </source>
</evidence>
<feature type="transmembrane region" description="Helical" evidence="7">
    <location>
        <begin position="120"/>
        <end position="139"/>
    </location>
</feature>
<dbReference type="InterPro" id="IPR001712">
    <property type="entry name" value="T3SS_FHIPEP"/>
</dbReference>
<feature type="transmembrane region" description="Helical" evidence="7">
    <location>
        <begin position="46"/>
        <end position="63"/>
    </location>
</feature>
<dbReference type="HOGENOM" id="CLU_015346_3_0_12"/>
<evidence type="ECO:0000256" key="6">
    <source>
        <dbReference type="ARBA" id="ARBA00023136"/>
    </source>
</evidence>
<evidence type="ECO:0000313" key="9">
    <source>
        <dbReference type="EMBL" id="AHC14601.1"/>
    </source>
</evidence>
<dbReference type="AlphaFoldDB" id="V5WHG1"/>
<accession>V5WHG1</accession>
<comment type="function">
    <text evidence="7">Required for formation of the rod structure of the flagellar apparatus. Together with FliI and FliH, may constitute the export apparatus of flagellin.</text>
</comment>
<keyword evidence="6 7" id="KW-0472">Membrane</keyword>
<dbReference type="PANTHER" id="PTHR30161">
    <property type="entry name" value="FLAGELLAR EXPORT PROTEIN, MEMBRANE FLHA SUBUNIT-RELATED"/>
    <property type="match status" value="1"/>
</dbReference>
<dbReference type="Gene3D" id="3.40.50.12790">
    <property type="entry name" value="FHIPEP family, domain 4"/>
    <property type="match status" value="1"/>
</dbReference>
<keyword evidence="9" id="KW-0282">Flagellum</keyword>
<keyword evidence="4 7" id="KW-0812">Transmembrane</keyword>
<feature type="compositionally biased region" description="Basic and acidic residues" evidence="8">
    <location>
        <begin position="331"/>
        <end position="340"/>
    </location>
</feature>
<proteinExistence type="inferred from homology"/>
<dbReference type="KEGG" id="slr:L21SP2_1200"/>
<gene>
    <name evidence="7" type="primary">flhA</name>
    <name evidence="9" type="ORF">L21SP2_1200</name>
</gene>
<feature type="region of interest" description="Disordered" evidence="8">
    <location>
        <begin position="331"/>
        <end position="352"/>
    </location>
</feature>
<dbReference type="NCBIfam" id="TIGR01398">
    <property type="entry name" value="FlhA"/>
    <property type="match status" value="1"/>
</dbReference>
<keyword evidence="7" id="KW-0813">Transport</keyword>
<dbReference type="InterPro" id="IPR042194">
    <property type="entry name" value="FHIPEP_1"/>
</dbReference>
<protein>
    <recommendedName>
        <fullName evidence="7">Flagellar biosynthesis protein FlhA</fullName>
    </recommendedName>
</protein>
<sequence length="703" mass="77103">MADIQSQLSTAFLKERSDALVAIGVIIVVMMLIIPLPSIILDTFQASNLVLSLLILLIVLYTVRALDFSIFPTILLVSTVFSLALNVSSTRLILSNGSEFGGQIVRAFGSFVTGAEGAEGLVIGAIIYIIIIAVQFLVITKGATRVAEVAARFTLDALPGKQMAIDAEYSNGSISEQEAQRRKQDLQKEVDFYGAMDGASKFIQGNVTVGILITVVNIVGGLIVGLTIHGEDLNTAVNTYVSLTIGDGLVSQFPSLLVSTATGLIVTRAVSDGSFGRDLTQQFGRQDRVYWIAAIFLFVLAFLPGFPWYVLLPLAAMSAVMAYRLGQRREERETKEKDQAAQKAAAPAEQPQEFPKVAPLDPISLELGYGLVPLVDKEQGAELLERITKIRRETALDLGLIVPRIRIIDNMRLDPSEYCLKIRGVEVGRGILRMGSFLCINPGGVSDEIDGEKTTDPAFGLPAMWISENDRDRAERAGYTVVDPPSIIATHLTELIKRNAESILGRQEVKSLLDGLREDYSAVVEEVQNILGIGEIQKVLQGLLREQVSIRNMVSILESLADYAKIAKDDIPYLIEKVRQGLARQICLQYADDDKIIHVITLDPELEQQLIESRQQTAAGVMPALPPDQHRRWINASMNTVKHVQEMGYLPVVLTQEVTRPLVKAGTRRDIADLVVLSVPEIIPEVNIESIGVISTRENENER</sequence>
<keyword evidence="3 7" id="KW-1003">Cell membrane</keyword>
<feature type="transmembrane region" description="Helical" evidence="7">
    <location>
        <begin position="249"/>
        <end position="267"/>
    </location>
</feature>
<name>V5WHG1_9SPIO</name>
<feature type="transmembrane region" description="Helical" evidence="7">
    <location>
        <begin position="209"/>
        <end position="229"/>
    </location>
</feature>
<evidence type="ECO:0000256" key="5">
    <source>
        <dbReference type="ARBA" id="ARBA00022989"/>
    </source>
</evidence>
<feature type="transmembrane region" description="Helical" evidence="7">
    <location>
        <begin position="20"/>
        <end position="40"/>
    </location>
</feature>
<dbReference type="InterPro" id="IPR025505">
    <property type="entry name" value="FHIPEP_CS"/>
</dbReference>
<dbReference type="Gene3D" id="3.40.30.60">
    <property type="entry name" value="FHIPEP family, domain 1"/>
    <property type="match status" value="1"/>
</dbReference>
<dbReference type="GO" id="GO:0005886">
    <property type="term" value="C:plasma membrane"/>
    <property type="evidence" value="ECO:0007669"/>
    <property type="project" value="UniProtKB-SubCell"/>
</dbReference>
<comment type="similarity">
    <text evidence="2 7">Belongs to the FHIPEP (flagella/HR/invasion proteins export pore) family.</text>
</comment>
<keyword evidence="7" id="KW-1006">Bacterial flagellum protein export</keyword>
<comment type="subcellular location">
    <subcellularLocation>
        <location evidence="1 7">Cell membrane</location>
        <topology evidence="1 7">Multi-pass membrane protein</topology>
    </subcellularLocation>
</comment>
<dbReference type="InterPro" id="IPR006301">
    <property type="entry name" value="FlhA"/>
</dbReference>
<feature type="transmembrane region" description="Helical" evidence="7">
    <location>
        <begin position="288"/>
        <end position="303"/>
    </location>
</feature>
<keyword evidence="7" id="KW-0653">Protein transport</keyword>
<dbReference type="PATRIC" id="fig|1307761.3.peg.1194"/>
<evidence type="ECO:0000256" key="4">
    <source>
        <dbReference type="ARBA" id="ARBA00022692"/>
    </source>
</evidence>
<dbReference type="eggNOG" id="COG1298">
    <property type="taxonomic scope" value="Bacteria"/>
</dbReference>
<keyword evidence="10" id="KW-1185">Reference proteome</keyword>
<feature type="transmembrane region" description="Helical" evidence="7">
    <location>
        <begin position="70"/>
        <end position="88"/>
    </location>
</feature>
<evidence type="ECO:0000256" key="7">
    <source>
        <dbReference type="RuleBase" id="RU364093"/>
    </source>
</evidence>
<keyword evidence="9" id="KW-0966">Cell projection</keyword>
<dbReference type="Gene3D" id="1.10.8.540">
    <property type="entry name" value="FHIPEP family, domain 3"/>
    <property type="match status" value="1"/>
</dbReference>